<evidence type="ECO:0000256" key="2">
    <source>
        <dbReference type="SAM" id="Phobius"/>
    </source>
</evidence>
<feature type="compositionally biased region" description="Low complexity" evidence="1">
    <location>
        <begin position="1"/>
        <end position="30"/>
    </location>
</feature>
<keyword evidence="4" id="KW-1185">Reference proteome</keyword>
<keyword evidence="2" id="KW-0812">Transmembrane</keyword>
<evidence type="ECO:0008006" key="5">
    <source>
        <dbReference type="Google" id="ProtNLM"/>
    </source>
</evidence>
<gene>
    <name evidence="3" type="ORF">CTAM01_15973</name>
</gene>
<organism evidence="3 4">
    <name type="scientific">Colletotrichum tamarilloi</name>
    <dbReference type="NCBI Taxonomy" id="1209934"/>
    <lineage>
        <taxon>Eukaryota</taxon>
        <taxon>Fungi</taxon>
        <taxon>Dikarya</taxon>
        <taxon>Ascomycota</taxon>
        <taxon>Pezizomycotina</taxon>
        <taxon>Sordariomycetes</taxon>
        <taxon>Hypocreomycetidae</taxon>
        <taxon>Glomerellales</taxon>
        <taxon>Glomerellaceae</taxon>
        <taxon>Colletotrichum</taxon>
        <taxon>Colletotrichum acutatum species complex</taxon>
    </lineage>
</organism>
<dbReference type="Proteomes" id="UP001227543">
    <property type="component" value="Unassembled WGS sequence"/>
</dbReference>
<proteinExistence type="predicted"/>
<accession>A0ABQ9QJW3</accession>
<reference evidence="3 4" key="1">
    <citation type="submission" date="2016-10" db="EMBL/GenBank/DDBJ databases">
        <title>The genome sequence of Colletotrichum fioriniae PJ7.</title>
        <authorList>
            <person name="Baroncelli R."/>
        </authorList>
    </citation>
    <scope>NUCLEOTIDE SEQUENCE [LARGE SCALE GENOMIC DNA]</scope>
    <source>
        <strain evidence="3 4">Tom-12</strain>
    </source>
</reference>
<feature type="transmembrane region" description="Helical" evidence="2">
    <location>
        <begin position="44"/>
        <end position="69"/>
    </location>
</feature>
<sequence>MENTQHQQPQAQPQPQVQHQPQQFTHHASTSPPPPMIMTPAWMVAIRGVQFFLAIVILGLSAAIIHWVYMDELGLAVAIVRPSSHP</sequence>
<evidence type="ECO:0000313" key="3">
    <source>
        <dbReference type="EMBL" id="KAK1474174.1"/>
    </source>
</evidence>
<dbReference type="GeneID" id="85416204"/>
<feature type="region of interest" description="Disordered" evidence="1">
    <location>
        <begin position="1"/>
        <end position="34"/>
    </location>
</feature>
<keyword evidence="2" id="KW-0472">Membrane</keyword>
<comment type="caution">
    <text evidence="3">The sequence shown here is derived from an EMBL/GenBank/DDBJ whole genome shotgun (WGS) entry which is preliminary data.</text>
</comment>
<evidence type="ECO:0000256" key="1">
    <source>
        <dbReference type="SAM" id="MobiDB-lite"/>
    </source>
</evidence>
<evidence type="ECO:0000313" key="4">
    <source>
        <dbReference type="Proteomes" id="UP001227543"/>
    </source>
</evidence>
<dbReference type="RefSeq" id="XP_060373437.1">
    <property type="nucleotide sequence ID" value="XM_060531966.1"/>
</dbReference>
<name>A0ABQ9QJW3_9PEZI</name>
<protein>
    <recommendedName>
        <fullName evidence="5">Transmembrane protein</fullName>
    </recommendedName>
</protein>
<keyword evidence="2" id="KW-1133">Transmembrane helix</keyword>
<dbReference type="EMBL" id="MLFU01000189">
    <property type="protein sequence ID" value="KAK1474174.1"/>
    <property type="molecule type" value="Genomic_DNA"/>
</dbReference>